<name>A0A8X8GMW9_ACIGI</name>
<protein>
    <submittedName>
        <fullName evidence="1">Uncharacterized protein</fullName>
    </submittedName>
</protein>
<dbReference type="AlphaFoldDB" id="A0A8X8GMW9"/>
<evidence type="ECO:0000313" key="1">
    <source>
        <dbReference type="EMBL" id="MCF0263361.1"/>
    </source>
</evidence>
<comment type="caution">
    <text evidence="1">The sequence shown here is derived from an EMBL/GenBank/DDBJ whole genome shotgun (WGS) entry which is preliminary data.</text>
</comment>
<dbReference type="RefSeq" id="WP_234622612.1">
    <property type="nucleotide sequence ID" value="NZ_JAHWXT010000001.1"/>
</dbReference>
<proteinExistence type="predicted"/>
<evidence type="ECO:0000313" key="2">
    <source>
        <dbReference type="Proteomes" id="UP000887320"/>
    </source>
</evidence>
<organism evidence="1 2">
    <name type="scientific">Acinetobacter guillouiae</name>
    <name type="common">Acinetobacter genomosp. 11</name>
    <dbReference type="NCBI Taxonomy" id="106649"/>
    <lineage>
        <taxon>Bacteria</taxon>
        <taxon>Pseudomonadati</taxon>
        <taxon>Pseudomonadota</taxon>
        <taxon>Gammaproteobacteria</taxon>
        <taxon>Moraxellales</taxon>
        <taxon>Moraxellaceae</taxon>
        <taxon>Acinetobacter</taxon>
    </lineage>
</organism>
<gene>
    <name evidence="1" type="ORF">KW868_02580</name>
</gene>
<accession>A0A8X8GMW9</accession>
<reference evidence="1" key="1">
    <citation type="submission" date="2021-07" db="EMBL/GenBank/DDBJ databases">
        <authorList>
            <person name="Fernandez M."/>
            <person name="Pereira P."/>
            <person name="Torres Tejerizo G.A."/>
            <person name="Gonzalez P."/>
            <person name="Agostini E."/>
        </authorList>
    </citation>
    <scope>NUCLEOTIDE SEQUENCE</scope>
    <source>
        <strain evidence="1">SFC 500-1A</strain>
    </source>
</reference>
<dbReference type="EMBL" id="JAHWXT010000001">
    <property type="protein sequence ID" value="MCF0263361.1"/>
    <property type="molecule type" value="Genomic_DNA"/>
</dbReference>
<sequence length="75" mass="8744">MTTINNLTKHDFKVGDLVVLNIGRWVYKIDHIYRKAVWLDREKPQLDIVNIDDVSRHATPSEIKAGHRLEAERHG</sequence>
<dbReference type="Proteomes" id="UP000887320">
    <property type="component" value="Unassembled WGS sequence"/>
</dbReference>